<evidence type="ECO:0000256" key="2">
    <source>
        <dbReference type="ARBA" id="ARBA00004123"/>
    </source>
</evidence>
<name>A0A5A7VJQ1_CUCMM</name>
<comment type="subcellular location">
    <subcellularLocation>
        <location evidence="2">Nucleus</location>
    </subcellularLocation>
</comment>
<evidence type="ECO:0000256" key="1">
    <source>
        <dbReference type="ARBA" id="ARBA00001968"/>
    </source>
</evidence>
<evidence type="ECO:0000256" key="7">
    <source>
        <dbReference type="ARBA" id="ARBA00023242"/>
    </source>
</evidence>
<dbReference type="GO" id="GO:0046872">
    <property type="term" value="F:metal ion binding"/>
    <property type="evidence" value="ECO:0007669"/>
    <property type="project" value="UniProtKB-KW"/>
</dbReference>
<sequence>MVAMFLHVLAHDVKNRVIQREFVRSGETVSRHFNIVLLAVLRLYEELIKRPVPVTSNCNDQRWKCFENCLGALDGTYIKVNVPAGDRPTFRMCKGEIATNVLGVCDTKGDFVYVLAGWEGSAADSRILRDAISRENGLQVPKGVSRPVQRPAVPFARVAWCCKCANKCKGVLQHEALLRKNVIERAFGVLKGRWAILRGKSYYPLQVQCRTILACALLHNLINREMTYCDDVEDEDEGDSTYVTTTASEDIQYIETTNEWSQWRDDLAASMFTD</sequence>
<evidence type="ECO:0000313" key="11">
    <source>
        <dbReference type="Proteomes" id="UP000321393"/>
    </source>
</evidence>
<dbReference type="OrthoDB" id="2430314at2759"/>
<accession>A0A5A7VJQ1</accession>
<dbReference type="Pfam" id="PF13359">
    <property type="entry name" value="DDE_Tnp_4"/>
    <property type="match status" value="1"/>
</dbReference>
<proteinExistence type="inferred from homology"/>
<dbReference type="Proteomes" id="UP000321393">
    <property type="component" value="Unassembled WGS sequence"/>
</dbReference>
<gene>
    <name evidence="10" type="ORF">E6C27_scaffold485G00490</name>
</gene>
<evidence type="ECO:0000313" key="10">
    <source>
        <dbReference type="EMBL" id="KAA0067584.1"/>
    </source>
</evidence>
<dbReference type="GO" id="GO:0016787">
    <property type="term" value="F:hydrolase activity"/>
    <property type="evidence" value="ECO:0007669"/>
    <property type="project" value="UniProtKB-KW"/>
</dbReference>
<evidence type="ECO:0000256" key="5">
    <source>
        <dbReference type="ARBA" id="ARBA00022723"/>
    </source>
</evidence>
<comment type="caution">
    <text evidence="10">The sequence shown here is derived from an EMBL/GenBank/DDBJ whole genome shotgun (WGS) entry which is preliminary data.</text>
</comment>
<feature type="domain" description="DDE Tnp4" evidence="8">
    <location>
        <begin position="73"/>
        <end position="130"/>
    </location>
</feature>
<dbReference type="GO" id="GO:0005634">
    <property type="term" value="C:nucleus"/>
    <property type="evidence" value="ECO:0007669"/>
    <property type="project" value="UniProtKB-SubCell"/>
</dbReference>
<dbReference type="InterPro" id="IPR058353">
    <property type="entry name" value="DUF8040"/>
</dbReference>
<protein>
    <submittedName>
        <fullName evidence="10">Retrotransposon protein</fullName>
    </submittedName>
</protein>
<dbReference type="PANTHER" id="PTHR22930:SF293">
    <property type="entry name" value="PROTEIN ALP1-LIKE"/>
    <property type="match status" value="1"/>
</dbReference>
<dbReference type="Pfam" id="PF26138">
    <property type="entry name" value="DUF8040"/>
    <property type="match status" value="1"/>
</dbReference>
<evidence type="ECO:0000259" key="8">
    <source>
        <dbReference type="Pfam" id="PF13359"/>
    </source>
</evidence>
<dbReference type="GO" id="GO:0004518">
    <property type="term" value="F:nuclease activity"/>
    <property type="evidence" value="ECO:0007669"/>
    <property type="project" value="UniProtKB-KW"/>
</dbReference>
<keyword evidence="4" id="KW-0540">Nuclease</keyword>
<evidence type="ECO:0000259" key="9">
    <source>
        <dbReference type="Pfam" id="PF26138"/>
    </source>
</evidence>
<evidence type="ECO:0000256" key="3">
    <source>
        <dbReference type="ARBA" id="ARBA00006958"/>
    </source>
</evidence>
<keyword evidence="7" id="KW-0539">Nucleus</keyword>
<feature type="domain" description="DUF8040" evidence="9">
    <location>
        <begin position="2"/>
        <end position="41"/>
    </location>
</feature>
<organism evidence="10 11">
    <name type="scientific">Cucumis melo var. makuwa</name>
    <name type="common">Oriental melon</name>
    <dbReference type="NCBI Taxonomy" id="1194695"/>
    <lineage>
        <taxon>Eukaryota</taxon>
        <taxon>Viridiplantae</taxon>
        <taxon>Streptophyta</taxon>
        <taxon>Embryophyta</taxon>
        <taxon>Tracheophyta</taxon>
        <taxon>Spermatophyta</taxon>
        <taxon>Magnoliopsida</taxon>
        <taxon>eudicotyledons</taxon>
        <taxon>Gunneridae</taxon>
        <taxon>Pentapetalae</taxon>
        <taxon>rosids</taxon>
        <taxon>fabids</taxon>
        <taxon>Cucurbitales</taxon>
        <taxon>Cucurbitaceae</taxon>
        <taxon>Benincaseae</taxon>
        <taxon>Cucumis</taxon>
    </lineage>
</organism>
<dbReference type="InterPro" id="IPR027806">
    <property type="entry name" value="HARBI1_dom"/>
</dbReference>
<comment type="cofactor">
    <cofactor evidence="1">
        <name>a divalent metal cation</name>
        <dbReference type="ChEBI" id="CHEBI:60240"/>
    </cofactor>
</comment>
<dbReference type="InterPro" id="IPR045249">
    <property type="entry name" value="HARBI1-like"/>
</dbReference>
<comment type="similarity">
    <text evidence="3">Belongs to the HARBI1 family.</text>
</comment>
<evidence type="ECO:0000256" key="4">
    <source>
        <dbReference type="ARBA" id="ARBA00022722"/>
    </source>
</evidence>
<dbReference type="EMBL" id="SSTE01000480">
    <property type="protein sequence ID" value="KAA0067584.1"/>
    <property type="molecule type" value="Genomic_DNA"/>
</dbReference>
<evidence type="ECO:0000256" key="6">
    <source>
        <dbReference type="ARBA" id="ARBA00022801"/>
    </source>
</evidence>
<dbReference type="AlphaFoldDB" id="A0A5A7VJQ1"/>
<reference evidence="10 11" key="1">
    <citation type="submission" date="2019-08" db="EMBL/GenBank/DDBJ databases">
        <title>Draft genome sequences of two oriental melons (Cucumis melo L. var makuwa).</title>
        <authorList>
            <person name="Kwon S.-Y."/>
        </authorList>
    </citation>
    <scope>NUCLEOTIDE SEQUENCE [LARGE SCALE GENOMIC DNA]</scope>
    <source>
        <strain evidence="11">cv. SW 3</strain>
        <tissue evidence="10">Leaf</tissue>
    </source>
</reference>
<keyword evidence="5" id="KW-0479">Metal-binding</keyword>
<dbReference type="PANTHER" id="PTHR22930">
    <property type="match status" value="1"/>
</dbReference>
<keyword evidence="6" id="KW-0378">Hydrolase</keyword>